<dbReference type="EMBL" id="KN716161">
    <property type="protein sequence ID" value="KJH52687.1"/>
    <property type="molecule type" value="Genomic_DNA"/>
</dbReference>
<dbReference type="GO" id="GO:0016787">
    <property type="term" value="F:hydrolase activity"/>
    <property type="evidence" value="ECO:0007669"/>
    <property type="project" value="UniProtKB-KW"/>
</dbReference>
<dbReference type="GO" id="GO:0046872">
    <property type="term" value="F:metal ion binding"/>
    <property type="evidence" value="ECO:0007669"/>
    <property type="project" value="UniProtKB-KW"/>
</dbReference>
<dbReference type="Pfam" id="PF00293">
    <property type="entry name" value="NUDIX"/>
    <property type="match status" value="1"/>
</dbReference>
<dbReference type="PROSITE" id="PS00893">
    <property type="entry name" value="NUDIX_BOX"/>
    <property type="match status" value="1"/>
</dbReference>
<dbReference type="CDD" id="cd03429">
    <property type="entry name" value="NUDIX_NADH_pyrophosphatase_Nudt13"/>
    <property type="match status" value="1"/>
</dbReference>
<gene>
    <name evidence="8" type="ORF">DICVIV_01148</name>
</gene>
<dbReference type="SUPFAM" id="SSF55811">
    <property type="entry name" value="Nudix"/>
    <property type="match status" value="1"/>
</dbReference>
<dbReference type="FunFam" id="3.90.79.10:FF:000074">
    <property type="entry name" value="Mutt/nudix family protein-like protein"/>
    <property type="match status" value="1"/>
</dbReference>
<dbReference type="InterPro" id="IPR015797">
    <property type="entry name" value="NUDIX_hydrolase-like_dom_sf"/>
</dbReference>
<evidence type="ECO:0000256" key="1">
    <source>
        <dbReference type="ARBA" id="ARBA00001946"/>
    </source>
</evidence>
<dbReference type="Gene3D" id="3.90.79.20">
    <property type="match status" value="1"/>
</dbReference>
<feature type="domain" description="Nudix hydrolase" evidence="7">
    <location>
        <begin position="148"/>
        <end position="275"/>
    </location>
</feature>
<evidence type="ECO:0000313" key="8">
    <source>
        <dbReference type="EMBL" id="KJH52687.1"/>
    </source>
</evidence>
<dbReference type="STRING" id="29172.A0A0D8Y919"/>
<evidence type="ECO:0000256" key="4">
    <source>
        <dbReference type="ARBA" id="ARBA00022801"/>
    </source>
</evidence>
<evidence type="ECO:0000256" key="6">
    <source>
        <dbReference type="ARBA" id="ARBA00023027"/>
    </source>
</evidence>
<dbReference type="InterPro" id="IPR020084">
    <property type="entry name" value="NUDIX_hydrolase_CS"/>
</dbReference>
<keyword evidence="3" id="KW-0479">Metal-binding</keyword>
<keyword evidence="5" id="KW-0460">Magnesium</keyword>
<keyword evidence="9" id="KW-1185">Reference proteome</keyword>
<comment type="cofactor">
    <cofactor evidence="1">
        <name>Mg(2+)</name>
        <dbReference type="ChEBI" id="CHEBI:18420"/>
    </cofactor>
</comment>
<proteinExistence type="predicted"/>
<reference evidence="9" key="2">
    <citation type="journal article" date="2016" name="Sci. Rep.">
        <title>Dictyocaulus viviparus genome, variome and transcriptome elucidate lungworm biology and support future intervention.</title>
        <authorList>
            <person name="McNulty S.N."/>
            <person name="Strube C."/>
            <person name="Rosa B.A."/>
            <person name="Martin J.C."/>
            <person name="Tyagi R."/>
            <person name="Choi Y.J."/>
            <person name="Wang Q."/>
            <person name="Hallsworth Pepin K."/>
            <person name="Zhang X."/>
            <person name="Ozersky P."/>
            <person name="Wilson R.K."/>
            <person name="Sternberg P.W."/>
            <person name="Gasser R.B."/>
            <person name="Mitreva M."/>
        </authorList>
    </citation>
    <scope>NUCLEOTIDE SEQUENCE [LARGE SCALE GENOMIC DNA]</scope>
    <source>
        <strain evidence="9">HannoverDv2000</strain>
    </source>
</reference>
<reference evidence="8 9" key="1">
    <citation type="submission" date="2013-11" db="EMBL/GenBank/DDBJ databases">
        <title>Draft genome of the bovine lungworm Dictyocaulus viviparus.</title>
        <authorList>
            <person name="Mitreva M."/>
        </authorList>
    </citation>
    <scope>NUCLEOTIDE SEQUENCE [LARGE SCALE GENOMIC DNA]</scope>
    <source>
        <strain evidence="8 9">HannoverDv2000</strain>
    </source>
</reference>
<evidence type="ECO:0000256" key="2">
    <source>
        <dbReference type="ARBA" id="ARBA00012381"/>
    </source>
</evidence>
<dbReference type="PROSITE" id="PS51462">
    <property type="entry name" value="NUDIX"/>
    <property type="match status" value="1"/>
</dbReference>
<dbReference type="Proteomes" id="UP000053766">
    <property type="component" value="Unassembled WGS sequence"/>
</dbReference>
<dbReference type="OrthoDB" id="10249612at2759"/>
<protein>
    <recommendedName>
        <fullName evidence="2">NAD(+) diphosphatase</fullName>
        <ecNumber evidence="2">3.6.1.22</ecNumber>
    </recommendedName>
</protein>
<evidence type="ECO:0000259" key="7">
    <source>
        <dbReference type="PROSITE" id="PS51462"/>
    </source>
</evidence>
<keyword evidence="4 8" id="KW-0378">Hydrolase</keyword>
<sequence>MLRPSSLLFQAACFISKDARFVEKIRLLDYWGIQDSALSSEFRRSMFLLMVDGKPMVKKDGRTINLAFCNYPGRFCEESSAWKIASELRMTLLGIEDEKQRNLLAKFQSLSRWSHIYRRCPRCGSVLRMRVSKSAAKCVACSRIYYPTLHPVTLTLVSNSADSHALLIRHKGSAGGVYTTISGYANAGESLEDCVRREVAEEVGILVSDVVSLSHSQPWPMPDSSLMCAHYAIADMTAKITVCPGELEAARWCSREEVAHALQRTLSDPFLKGLSKDIDDSQELMYIPPQGAIAHHIIKLWVNRDLFSNFRGKA</sequence>
<dbReference type="InterPro" id="IPR000086">
    <property type="entry name" value="NUDIX_hydrolase_dom"/>
</dbReference>
<name>A0A0D8Y919_DICVI</name>
<evidence type="ECO:0000256" key="5">
    <source>
        <dbReference type="ARBA" id="ARBA00022842"/>
    </source>
</evidence>
<dbReference type="PANTHER" id="PTHR11383:SF3">
    <property type="entry name" value="NAD(P)H PYROPHOSPHATASE NUDT13, MITOCHONDRIAL"/>
    <property type="match status" value="1"/>
</dbReference>
<accession>A0A0D8Y919</accession>
<organism evidence="8 9">
    <name type="scientific">Dictyocaulus viviparus</name>
    <name type="common">Bovine lungworm</name>
    <dbReference type="NCBI Taxonomy" id="29172"/>
    <lineage>
        <taxon>Eukaryota</taxon>
        <taxon>Metazoa</taxon>
        <taxon>Ecdysozoa</taxon>
        <taxon>Nematoda</taxon>
        <taxon>Chromadorea</taxon>
        <taxon>Rhabditida</taxon>
        <taxon>Rhabditina</taxon>
        <taxon>Rhabditomorpha</taxon>
        <taxon>Strongyloidea</taxon>
        <taxon>Metastrongylidae</taxon>
        <taxon>Dictyocaulus</taxon>
    </lineage>
</organism>
<dbReference type="EC" id="3.6.1.22" evidence="2"/>
<evidence type="ECO:0000313" key="9">
    <source>
        <dbReference type="Proteomes" id="UP000053766"/>
    </source>
</evidence>
<dbReference type="AlphaFoldDB" id="A0A0D8Y919"/>
<evidence type="ECO:0000256" key="3">
    <source>
        <dbReference type="ARBA" id="ARBA00022723"/>
    </source>
</evidence>
<dbReference type="InterPro" id="IPR049734">
    <property type="entry name" value="NudC-like_C"/>
</dbReference>
<dbReference type="PANTHER" id="PTHR11383">
    <property type="entry name" value="NUCLEOSIDE DIPHOSPHATE-LINKED MOIETY X MOTIF 13"/>
    <property type="match status" value="1"/>
</dbReference>
<keyword evidence="6" id="KW-0520">NAD</keyword>
<dbReference type="Gene3D" id="3.90.79.10">
    <property type="entry name" value="Nucleoside Triphosphate Pyrophosphohydrolase"/>
    <property type="match status" value="1"/>
</dbReference>